<evidence type="ECO:0000313" key="7">
    <source>
        <dbReference type="EMBL" id="CDO71177.1"/>
    </source>
</evidence>
<keyword evidence="5" id="KW-0539">Nucleus</keyword>
<sequence>MSDVPQTDVSRPSALPTAKLLQRPTQPLVDQNSNEYLDAIEEEWNKKVDVEIETLVDGMTDLVSLASLADTRTVNQIEDKDKFRIAQEAFQAQCRAESMIRAAHSLMSTIHSMKLLLLLSDETQIAKRRDAELRVVQAEKSEAQTNVAALLDELLSSRTDDGSSEGSGRADHMQTT</sequence>
<reference evidence="7" key="1">
    <citation type="submission" date="2014-01" db="EMBL/GenBank/DDBJ databases">
        <title>The genome of the white-rot fungus Pycnoporus cinnabarinus: a basidiomycete model with a versatile arsenal for lignocellulosic biomass breakdown.</title>
        <authorList>
            <person name="Levasseur A."/>
            <person name="Lomascolo A."/>
            <person name="Ruiz-Duenas F.J."/>
            <person name="Uzan E."/>
            <person name="Piumi F."/>
            <person name="Kues U."/>
            <person name="Ram A.F.J."/>
            <person name="Murat C."/>
            <person name="Haon M."/>
            <person name="Benoit I."/>
            <person name="Arfi Y."/>
            <person name="Chevret D."/>
            <person name="Drula E."/>
            <person name="Kwon M.J."/>
            <person name="Gouret P."/>
            <person name="Lesage-Meessen L."/>
            <person name="Lombard V."/>
            <person name="Mariette J."/>
            <person name="Noirot C."/>
            <person name="Park J."/>
            <person name="Patyshakuliyeva A."/>
            <person name="Wieneger R.A.B."/>
            <person name="Wosten H.A.B."/>
            <person name="Martin F."/>
            <person name="Coutinho P.M."/>
            <person name="de Vries R."/>
            <person name="Martinez A.T."/>
            <person name="Klopp C."/>
            <person name="Pontarotti P."/>
            <person name="Henrissat B."/>
            <person name="Record E."/>
        </authorList>
    </citation>
    <scope>NUCLEOTIDE SEQUENCE [LARGE SCALE GENOMIC DNA]</scope>
    <source>
        <strain evidence="7">BRFM137</strain>
    </source>
</reference>
<organism evidence="7 8">
    <name type="scientific">Pycnoporus cinnabarinus</name>
    <name type="common">Cinnabar-red polypore</name>
    <name type="synonym">Trametes cinnabarina</name>
    <dbReference type="NCBI Taxonomy" id="5643"/>
    <lineage>
        <taxon>Eukaryota</taxon>
        <taxon>Fungi</taxon>
        <taxon>Dikarya</taxon>
        <taxon>Basidiomycota</taxon>
        <taxon>Agaricomycotina</taxon>
        <taxon>Agaricomycetes</taxon>
        <taxon>Polyporales</taxon>
        <taxon>Polyporaceae</taxon>
        <taxon>Trametes</taxon>
    </lineage>
</organism>
<dbReference type="GO" id="GO:0003712">
    <property type="term" value="F:transcription coregulator activity"/>
    <property type="evidence" value="ECO:0007669"/>
    <property type="project" value="InterPro"/>
</dbReference>
<dbReference type="GO" id="GO:0016592">
    <property type="term" value="C:mediator complex"/>
    <property type="evidence" value="ECO:0007669"/>
    <property type="project" value="InterPro"/>
</dbReference>
<dbReference type="PANTHER" id="PTHR40630">
    <property type="entry name" value="POSSIBLE DNA-BINDING PROTEIN"/>
    <property type="match status" value="1"/>
</dbReference>
<dbReference type="PANTHER" id="PTHR40630:SF1">
    <property type="entry name" value="DNA-BINDING PROTEIN"/>
    <property type="match status" value="1"/>
</dbReference>
<comment type="similarity">
    <text evidence="2">Belongs to the Mediator complex subunit 22 family.</text>
</comment>
<evidence type="ECO:0000256" key="6">
    <source>
        <dbReference type="SAM" id="MobiDB-lite"/>
    </source>
</evidence>
<dbReference type="Pfam" id="PF06179">
    <property type="entry name" value="Med22"/>
    <property type="match status" value="1"/>
</dbReference>
<gene>
    <name evidence="7" type="ORF">BN946_scf184845.g47</name>
</gene>
<evidence type="ECO:0000256" key="5">
    <source>
        <dbReference type="ARBA" id="ARBA00023242"/>
    </source>
</evidence>
<dbReference type="STRING" id="5643.A0A060S9K1"/>
<proteinExistence type="inferred from homology"/>
<dbReference type="InterPro" id="IPR021487">
    <property type="entry name" value="DUF3140"/>
</dbReference>
<accession>A0A060S9K1</accession>
<evidence type="ECO:0008006" key="9">
    <source>
        <dbReference type="Google" id="ProtNLM"/>
    </source>
</evidence>
<dbReference type="AlphaFoldDB" id="A0A060S9K1"/>
<dbReference type="EMBL" id="CCBP010000098">
    <property type="protein sequence ID" value="CDO71177.1"/>
    <property type="molecule type" value="Genomic_DNA"/>
</dbReference>
<dbReference type="Proteomes" id="UP000029665">
    <property type="component" value="Unassembled WGS sequence"/>
</dbReference>
<evidence type="ECO:0000313" key="8">
    <source>
        <dbReference type="Proteomes" id="UP000029665"/>
    </source>
</evidence>
<dbReference type="OrthoDB" id="203279at2759"/>
<feature type="region of interest" description="Disordered" evidence="6">
    <location>
        <begin position="157"/>
        <end position="176"/>
    </location>
</feature>
<keyword evidence="3" id="KW-0805">Transcription regulation</keyword>
<evidence type="ECO:0000256" key="4">
    <source>
        <dbReference type="ARBA" id="ARBA00023163"/>
    </source>
</evidence>
<dbReference type="InterPro" id="IPR009332">
    <property type="entry name" value="Med22"/>
</dbReference>
<protein>
    <recommendedName>
        <fullName evidence="9">Mediator of RNA polymerase II transcription subunit 22</fullName>
    </recommendedName>
</protein>
<keyword evidence="8" id="KW-1185">Reference proteome</keyword>
<evidence type="ECO:0000256" key="1">
    <source>
        <dbReference type="ARBA" id="ARBA00004123"/>
    </source>
</evidence>
<dbReference type="HOGENOM" id="CLU_102305_1_0_1"/>
<dbReference type="OMA" id="CRAESMI"/>
<evidence type="ECO:0000256" key="3">
    <source>
        <dbReference type="ARBA" id="ARBA00023015"/>
    </source>
</evidence>
<dbReference type="GO" id="GO:0006357">
    <property type="term" value="P:regulation of transcription by RNA polymerase II"/>
    <property type="evidence" value="ECO:0007669"/>
    <property type="project" value="InterPro"/>
</dbReference>
<evidence type="ECO:0000256" key="2">
    <source>
        <dbReference type="ARBA" id="ARBA00005942"/>
    </source>
</evidence>
<comment type="caution">
    <text evidence="7">The sequence shown here is derived from an EMBL/GenBank/DDBJ whole genome shotgun (WGS) entry which is preliminary data.</text>
</comment>
<keyword evidence="4" id="KW-0804">Transcription</keyword>
<name>A0A060S9K1_PYCCI</name>
<comment type="subcellular location">
    <subcellularLocation>
        <location evidence="1">Nucleus</location>
    </subcellularLocation>
</comment>